<feature type="transmembrane region" description="Helical" evidence="1">
    <location>
        <begin position="176"/>
        <end position="196"/>
    </location>
</feature>
<protein>
    <recommendedName>
        <fullName evidence="2">GGDEF domain-containing protein</fullName>
    </recommendedName>
</protein>
<proteinExistence type="predicted"/>
<feature type="transmembrane region" description="Helical" evidence="1">
    <location>
        <begin position="154"/>
        <end position="170"/>
    </location>
</feature>
<dbReference type="Pfam" id="PF00990">
    <property type="entry name" value="GGDEF"/>
    <property type="match status" value="1"/>
</dbReference>
<organism evidence="3 4">
    <name type="scientific">Actinoplanes couchii</name>
    <dbReference type="NCBI Taxonomy" id="403638"/>
    <lineage>
        <taxon>Bacteria</taxon>
        <taxon>Bacillati</taxon>
        <taxon>Actinomycetota</taxon>
        <taxon>Actinomycetes</taxon>
        <taxon>Micromonosporales</taxon>
        <taxon>Micromonosporaceae</taxon>
        <taxon>Actinoplanes</taxon>
    </lineage>
</organism>
<evidence type="ECO:0000259" key="2">
    <source>
        <dbReference type="PROSITE" id="PS50887"/>
    </source>
</evidence>
<dbReference type="NCBIfam" id="TIGR00254">
    <property type="entry name" value="GGDEF"/>
    <property type="match status" value="1"/>
</dbReference>
<dbReference type="Gene3D" id="3.30.70.270">
    <property type="match status" value="1"/>
</dbReference>
<feature type="transmembrane region" description="Helical" evidence="1">
    <location>
        <begin position="50"/>
        <end position="68"/>
    </location>
</feature>
<dbReference type="PANTHER" id="PTHR46663:SF2">
    <property type="entry name" value="GGDEF DOMAIN-CONTAINING PROTEIN"/>
    <property type="match status" value="1"/>
</dbReference>
<feature type="transmembrane region" description="Helical" evidence="1">
    <location>
        <begin position="114"/>
        <end position="133"/>
    </location>
</feature>
<keyword evidence="1" id="KW-0472">Membrane</keyword>
<keyword evidence="1" id="KW-0812">Transmembrane</keyword>
<dbReference type="InterPro" id="IPR029787">
    <property type="entry name" value="Nucleotide_cyclase"/>
</dbReference>
<evidence type="ECO:0000256" key="1">
    <source>
        <dbReference type="SAM" id="Phobius"/>
    </source>
</evidence>
<name>A0ABQ3XTN9_9ACTN</name>
<sequence>MPASRTERAKIWLDAAVVMVGAAMVLWFLVLSPILAEAATSSWRELTPSIVHPLLDALMLFGISVVLIQGAESAVARVPLTALIAAIVLILMGDTRRAYVINHGGSLWPSPDQATLWAAGLVMLALAPCLQVWQSRRPRPGFPRRATAPPRWPYLAVIPGYVLLMATVGVDHPYPASGLIAGTFLIATLVFARQMVAARENQRMAMTDQLTGLANRVRMYESAPRALARSQRNDTLVAVLVIDMNGFKKINDEFGHHAGDLLLIGFARLLLRCVLGSDLVVRLGGDEFAVILPDLTDPGHAQAVVQRIRSAMAVPIDLDGTVVQPSASIGVALTEPGDESIDDLLHRADTAMYDIKKRATR</sequence>
<comment type="caution">
    <text evidence="3">The sequence shown here is derived from an EMBL/GenBank/DDBJ whole genome shotgun (WGS) entry which is preliminary data.</text>
</comment>
<gene>
    <name evidence="3" type="ORF">Aco03nite_102880</name>
</gene>
<feature type="transmembrane region" description="Helical" evidence="1">
    <location>
        <begin position="75"/>
        <end position="94"/>
    </location>
</feature>
<dbReference type="EMBL" id="BOMG01000145">
    <property type="protein sequence ID" value="GID61884.1"/>
    <property type="molecule type" value="Genomic_DNA"/>
</dbReference>
<keyword evidence="1" id="KW-1133">Transmembrane helix</keyword>
<dbReference type="SMART" id="SM00267">
    <property type="entry name" value="GGDEF"/>
    <property type="match status" value="1"/>
</dbReference>
<dbReference type="InterPro" id="IPR000160">
    <property type="entry name" value="GGDEF_dom"/>
</dbReference>
<evidence type="ECO:0000313" key="3">
    <source>
        <dbReference type="EMBL" id="GID61884.1"/>
    </source>
</evidence>
<accession>A0ABQ3XTN9</accession>
<dbReference type="RefSeq" id="WP_203810286.1">
    <property type="nucleotide sequence ID" value="NZ_BAAAQE010000110.1"/>
</dbReference>
<dbReference type="CDD" id="cd01949">
    <property type="entry name" value="GGDEF"/>
    <property type="match status" value="1"/>
</dbReference>
<keyword evidence="4" id="KW-1185">Reference proteome</keyword>
<evidence type="ECO:0000313" key="4">
    <source>
        <dbReference type="Proteomes" id="UP000612282"/>
    </source>
</evidence>
<dbReference type="InterPro" id="IPR043128">
    <property type="entry name" value="Rev_trsase/Diguanyl_cyclase"/>
</dbReference>
<reference evidence="3 4" key="1">
    <citation type="submission" date="2021-01" db="EMBL/GenBank/DDBJ databases">
        <title>Whole genome shotgun sequence of Actinoplanes couchii NBRC 106145.</title>
        <authorList>
            <person name="Komaki H."/>
            <person name="Tamura T."/>
        </authorList>
    </citation>
    <scope>NUCLEOTIDE SEQUENCE [LARGE SCALE GENOMIC DNA]</scope>
    <source>
        <strain evidence="3 4">NBRC 106145</strain>
    </source>
</reference>
<dbReference type="Proteomes" id="UP000612282">
    <property type="component" value="Unassembled WGS sequence"/>
</dbReference>
<dbReference type="SUPFAM" id="SSF55073">
    <property type="entry name" value="Nucleotide cyclase"/>
    <property type="match status" value="1"/>
</dbReference>
<dbReference type="PANTHER" id="PTHR46663">
    <property type="entry name" value="DIGUANYLATE CYCLASE DGCT-RELATED"/>
    <property type="match status" value="1"/>
</dbReference>
<dbReference type="PROSITE" id="PS50887">
    <property type="entry name" value="GGDEF"/>
    <property type="match status" value="1"/>
</dbReference>
<feature type="transmembrane region" description="Helical" evidence="1">
    <location>
        <begin position="12"/>
        <end position="30"/>
    </location>
</feature>
<feature type="domain" description="GGDEF" evidence="2">
    <location>
        <begin position="235"/>
        <end position="361"/>
    </location>
</feature>
<dbReference type="InterPro" id="IPR052163">
    <property type="entry name" value="DGC-Regulatory_Protein"/>
</dbReference>